<evidence type="ECO:0000256" key="2">
    <source>
        <dbReference type="SAM" id="SignalP"/>
    </source>
</evidence>
<dbReference type="GO" id="GO:0005615">
    <property type="term" value="C:extracellular space"/>
    <property type="evidence" value="ECO:0007669"/>
    <property type="project" value="TreeGrafter"/>
</dbReference>
<evidence type="ECO:0000256" key="1">
    <source>
        <dbReference type="ARBA" id="ARBA00023157"/>
    </source>
</evidence>
<proteinExistence type="predicted"/>
<evidence type="ECO:0000313" key="5">
    <source>
        <dbReference type="Proteomes" id="UP000735302"/>
    </source>
</evidence>
<evidence type="ECO:0000259" key="3">
    <source>
        <dbReference type="PROSITE" id="PS51406"/>
    </source>
</evidence>
<dbReference type="InterPro" id="IPR014716">
    <property type="entry name" value="Fibrinogen_a/b/g_C_1"/>
</dbReference>
<dbReference type="PROSITE" id="PS00514">
    <property type="entry name" value="FIBRINOGEN_C_1"/>
    <property type="match status" value="1"/>
</dbReference>
<dbReference type="EMBL" id="BLXT01007613">
    <property type="protein sequence ID" value="GFO40346.1"/>
    <property type="molecule type" value="Genomic_DNA"/>
</dbReference>
<name>A0AAV4D871_9GAST</name>
<dbReference type="Pfam" id="PF00147">
    <property type="entry name" value="Fibrinogen_C"/>
    <property type="match status" value="1"/>
</dbReference>
<keyword evidence="1" id="KW-1015">Disulfide bond</keyword>
<evidence type="ECO:0000313" key="4">
    <source>
        <dbReference type="EMBL" id="GFO40346.1"/>
    </source>
</evidence>
<dbReference type="SUPFAM" id="SSF56496">
    <property type="entry name" value="Fibrinogen C-terminal domain-like"/>
    <property type="match status" value="1"/>
</dbReference>
<dbReference type="PANTHER" id="PTHR19143">
    <property type="entry name" value="FIBRINOGEN/TENASCIN/ANGIOPOEITIN"/>
    <property type="match status" value="1"/>
</dbReference>
<dbReference type="Proteomes" id="UP000735302">
    <property type="component" value="Unassembled WGS sequence"/>
</dbReference>
<organism evidence="4 5">
    <name type="scientific">Plakobranchus ocellatus</name>
    <dbReference type="NCBI Taxonomy" id="259542"/>
    <lineage>
        <taxon>Eukaryota</taxon>
        <taxon>Metazoa</taxon>
        <taxon>Spiralia</taxon>
        <taxon>Lophotrochozoa</taxon>
        <taxon>Mollusca</taxon>
        <taxon>Gastropoda</taxon>
        <taxon>Heterobranchia</taxon>
        <taxon>Euthyneura</taxon>
        <taxon>Panpulmonata</taxon>
        <taxon>Sacoglossa</taxon>
        <taxon>Placobranchoidea</taxon>
        <taxon>Plakobranchidae</taxon>
        <taxon>Plakobranchus</taxon>
    </lineage>
</organism>
<dbReference type="InterPro" id="IPR002181">
    <property type="entry name" value="Fibrinogen_a/b/g_C_dom"/>
</dbReference>
<dbReference type="PROSITE" id="PS51406">
    <property type="entry name" value="FIBRINOGEN_C_2"/>
    <property type="match status" value="1"/>
</dbReference>
<feature type="signal peptide" evidence="2">
    <location>
        <begin position="1"/>
        <end position="20"/>
    </location>
</feature>
<dbReference type="Gene3D" id="3.90.215.10">
    <property type="entry name" value="Gamma Fibrinogen, chain A, domain 1"/>
    <property type="match status" value="1"/>
</dbReference>
<feature type="domain" description="Fibrinogen C-terminal" evidence="3">
    <location>
        <begin position="403"/>
        <end position="501"/>
    </location>
</feature>
<comment type="caution">
    <text evidence="4">The sequence shown here is derived from an EMBL/GenBank/DDBJ whole genome shotgun (WGS) entry which is preliminary data.</text>
</comment>
<dbReference type="InterPro" id="IPR050373">
    <property type="entry name" value="Fibrinogen_C-term_domain"/>
</dbReference>
<dbReference type="AlphaFoldDB" id="A0AAV4D871"/>
<dbReference type="PANTHER" id="PTHR19143:SF458">
    <property type="entry name" value="FIBRINOGEN C-TERMINAL DOMAIN-CONTAINING PROTEIN-RELATED"/>
    <property type="match status" value="1"/>
</dbReference>
<keyword evidence="2" id="KW-0732">Signal</keyword>
<gene>
    <name evidence="4" type="ORF">PoB_006685100</name>
</gene>
<accession>A0AAV4D871</accession>
<dbReference type="InterPro" id="IPR020837">
    <property type="entry name" value="Fibrinogen_CS"/>
</dbReference>
<reference evidence="4 5" key="1">
    <citation type="journal article" date="2021" name="Elife">
        <title>Chloroplast acquisition without the gene transfer in kleptoplastic sea slugs, Plakobranchus ocellatus.</title>
        <authorList>
            <person name="Maeda T."/>
            <person name="Takahashi S."/>
            <person name="Yoshida T."/>
            <person name="Shimamura S."/>
            <person name="Takaki Y."/>
            <person name="Nagai Y."/>
            <person name="Toyoda A."/>
            <person name="Suzuki Y."/>
            <person name="Arimoto A."/>
            <person name="Ishii H."/>
            <person name="Satoh N."/>
            <person name="Nishiyama T."/>
            <person name="Hasebe M."/>
            <person name="Maruyama T."/>
            <person name="Minagawa J."/>
            <person name="Obokata J."/>
            <person name="Shigenobu S."/>
        </authorList>
    </citation>
    <scope>NUCLEOTIDE SEQUENCE [LARGE SCALE GENOMIC DNA]</scope>
</reference>
<keyword evidence="5" id="KW-1185">Reference proteome</keyword>
<feature type="chain" id="PRO_5043562424" evidence="2">
    <location>
        <begin position="21"/>
        <end position="574"/>
    </location>
</feature>
<dbReference type="InterPro" id="IPR036056">
    <property type="entry name" value="Fibrinogen-like_C"/>
</dbReference>
<protein>
    <submittedName>
        <fullName evidence="4">Angiopoietin-related protein 6</fullName>
    </submittedName>
</protein>
<sequence length="574" mass="63022">MEINFILAVCFLCTLSESHGLELTLKRDTSVSYGARGVFGILKCEENYHEPIGNGSAPSNISSMSIFKKSPGEENGPGKLIASLTSPQASLSYTAKGVEAKGNLTEGRATIEIEFSRQDDFFADYTCKVQSGQDAERINLVSISTLLHQPEPRGSLANDGSLTQPMAWQLLSMMQQLDTKMYLLDKKTDESSYTALQNRVLSLEKDLHSKVVNLENEFTERLEAKKAVRRSLDKFDSLVKRMQDKIENTILEKLNELDAKISLIDYGATKISASYMNGNTINVNQRAKSEVVLSDILTLSTKAAAALNNQSVLLSSLEKNITMLGDISDQLEETAKKMEAKFNSSFKDILRSINDLLSKNQVATVEEVTSNVAGFIGTISCQRTFTTVANTRSKQYSIIYPPGTYELRMEIRRKEQSAYLVYSSFYLDDEESHYTLRIGSLTGGDDGGDPISGGSRDTPFSTFDADNDGRPWEECAVDFGGGWWWDNCNYSGLNGIWHKDGSTELRLQPIRGKKPKRFTGCSETGQSVICLSEGVGGTVASESALRFAGTLLSRALASSLAPLPDGGPESLRSP</sequence>
<dbReference type="SMART" id="SM00186">
    <property type="entry name" value="FBG"/>
    <property type="match status" value="1"/>
</dbReference>